<evidence type="ECO:0000313" key="2">
    <source>
        <dbReference type="Proteomes" id="UP000463470"/>
    </source>
</evidence>
<dbReference type="Proteomes" id="UP000463470">
    <property type="component" value="Unassembled WGS sequence"/>
</dbReference>
<dbReference type="OrthoDB" id="1907638at2"/>
<sequence>MSLNETKNHDAIGDNICKAVSVVYQTYENLNRFFGELDNVGAKEGFVPLVPRFIRWKSDADPGGWAISSFIKPFQLAKDPILKNGSEMRNGPIYVVEALLSDESKKYVGRKPVPQITLGKFTFDFENRPWTTISVSDHWFFYYPTRMQDKFDIEQSGENWISKPKNEKVTHDYWGLKNVVWKSIDLVPVNSREMIKKSVFDELLSFPEVK</sequence>
<dbReference type="AlphaFoldDB" id="A0A845L8V3"/>
<dbReference type="EMBL" id="WXEY01000042">
    <property type="protein sequence ID" value="MZP31445.1"/>
    <property type="molecule type" value="Genomic_DNA"/>
</dbReference>
<accession>A0A845L8V3</accession>
<name>A0A845L8V3_9FIRM</name>
<organism evidence="1 2">
    <name type="scientific">Heliomicrobium undosum</name>
    <dbReference type="NCBI Taxonomy" id="121734"/>
    <lineage>
        <taxon>Bacteria</taxon>
        <taxon>Bacillati</taxon>
        <taxon>Bacillota</taxon>
        <taxon>Clostridia</taxon>
        <taxon>Eubacteriales</taxon>
        <taxon>Heliobacteriaceae</taxon>
        <taxon>Heliomicrobium</taxon>
    </lineage>
</organism>
<protein>
    <submittedName>
        <fullName evidence="1">Uncharacterized protein</fullName>
    </submittedName>
</protein>
<reference evidence="1 2" key="1">
    <citation type="submission" date="2020-01" db="EMBL/GenBank/DDBJ databases">
        <title>Whole-genome sequence of Heliobacterium undosum DSM 13378.</title>
        <authorList>
            <person name="Kyndt J.A."/>
            <person name="Meyer T.E."/>
        </authorList>
    </citation>
    <scope>NUCLEOTIDE SEQUENCE [LARGE SCALE GENOMIC DNA]</scope>
    <source>
        <strain evidence="1 2">DSM 13378</strain>
    </source>
</reference>
<gene>
    <name evidence="1" type="ORF">GTO91_17270</name>
</gene>
<keyword evidence="2" id="KW-1185">Reference proteome</keyword>
<comment type="caution">
    <text evidence="1">The sequence shown here is derived from an EMBL/GenBank/DDBJ whole genome shotgun (WGS) entry which is preliminary data.</text>
</comment>
<proteinExistence type="predicted"/>
<evidence type="ECO:0000313" key="1">
    <source>
        <dbReference type="EMBL" id="MZP31445.1"/>
    </source>
</evidence>
<dbReference type="RefSeq" id="WP_161259960.1">
    <property type="nucleotide sequence ID" value="NZ_WXEY01000042.1"/>
</dbReference>